<gene>
    <name evidence="7" type="ORF">FB471_5054</name>
</gene>
<dbReference type="PROSITE" id="PS51318">
    <property type="entry name" value="TAT"/>
    <property type="match status" value="1"/>
</dbReference>
<dbReference type="RefSeq" id="WP_142000785.1">
    <property type="nucleotide sequence ID" value="NZ_VFML01000001.1"/>
</dbReference>
<dbReference type="Gene3D" id="3.40.190.10">
    <property type="entry name" value="Periplasmic binding protein-like II"/>
    <property type="match status" value="1"/>
</dbReference>
<evidence type="ECO:0000256" key="2">
    <source>
        <dbReference type="ARBA" id="ARBA00022729"/>
    </source>
</evidence>
<accession>A0A542DQ93</accession>
<reference evidence="7 8" key="1">
    <citation type="submission" date="2019-06" db="EMBL/GenBank/DDBJ databases">
        <title>Sequencing the genomes of 1000 actinobacteria strains.</title>
        <authorList>
            <person name="Klenk H.-P."/>
        </authorList>
    </citation>
    <scope>NUCLEOTIDE SEQUENCE [LARGE SCALE GENOMIC DNA]</scope>
    <source>
        <strain evidence="7 8">DSM 45679</strain>
    </source>
</reference>
<feature type="signal peptide" evidence="6">
    <location>
        <begin position="1"/>
        <end position="23"/>
    </location>
</feature>
<name>A0A542DQ93_AMYCI</name>
<evidence type="ECO:0000256" key="4">
    <source>
        <dbReference type="ARBA" id="ARBA00023139"/>
    </source>
</evidence>
<protein>
    <submittedName>
        <fullName evidence="7">Carbohydrate ABC transporter substrate-binding protein (CUT1 family)</fullName>
    </submittedName>
</protein>
<evidence type="ECO:0000313" key="7">
    <source>
        <dbReference type="EMBL" id="TQJ05227.1"/>
    </source>
</evidence>
<proteinExistence type="predicted"/>
<dbReference type="EMBL" id="VFML01000001">
    <property type="protein sequence ID" value="TQJ05227.1"/>
    <property type="molecule type" value="Genomic_DNA"/>
</dbReference>
<keyword evidence="2 6" id="KW-0732">Signal</keyword>
<dbReference type="OrthoDB" id="2515046at2"/>
<sequence length="433" mass="46380">MPATRRSVLTASLALPLAAGCSAAGTSASAGPVRITFWSALRGSQQVVNAFNRAQKRIHVDFQQIPSGDQGGYAKLSTAARAGNAPDVATIEYPQVPGFAIDGVARDITDLVSDRLRAKLLPRALGLTTFAGRVFTVPLDVEPMVLHYRTDLFAELGLAVPRTWDEFAAAARRVRDARRRIALFPTDGALQFAAFAWQAGAGWFDTSGGAWNLSLTDGPTRRVAGYWQQLIDDGLVFANASLSREHDAQIGQGRVLARLSGAWDAGAQMTSRPGQRGKWAVAPLPRWDLAHPAVGTHGGSTFAVTRDSAHPEAAMEFIEWQVTHPDALRARLSSGTSSQYPAAPALVDVGRRAFDRSYYGGQDIYRVFEEEAAKIRDGWMWGPRMSATQRVLQDGFARAGAGQGTLLGAVRDAQRATMADLAALGLATTTHGG</sequence>
<dbReference type="AlphaFoldDB" id="A0A542DQ93"/>
<keyword evidence="1" id="KW-1003">Cell membrane</keyword>
<evidence type="ECO:0000256" key="6">
    <source>
        <dbReference type="SAM" id="SignalP"/>
    </source>
</evidence>
<comment type="caution">
    <text evidence="7">The sequence shown here is derived from an EMBL/GenBank/DDBJ whole genome shotgun (WGS) entry which is preliminary data.</text>
</comment>
<dbReference type="PANTHER" id="PTHR43649:SF33">
    <property type="entry name" value="POLYGALACTURONAN_RHAMNOGALACTURONAN-BINDING PROTEIN YTCQ"/>
    <property type="match status" value="1"/>
</dbReference>
<organism evidence="7 8">
    <name type="scientific">Amycolatopsis cihanbeyliensis</name>
    <dbReference type="NCBI Taxonomy" id="1128664"/>
    <lineage>
        <taxon>Bacteria</taxon>
        <taxon>Bacillati</taxon>
        <taxon>Actinomycetota</taxon>
        <taxon>Actinomycetes</taxon>
        <taxon>Pseudonocardiales</taxon>
        <taxon>Pseudonocardiaceae</taxon>
        <taxon>Amycolatopsis</taxon>
    </lineage>
</organism>
<dbReference type="SUPFAM" id="SSF53850">
    <property type="entry name" value="Periplasmic binding protein-like II"/>
    <property type="match status" value="1"/>
</dbReference>
<dbReference type="PROSITE" id="PS51257">
    <property type="entry name" value="PROKAR_LIPOPROTEIN"/>
    <property type="match status" value="1"/>
</dbReference>
<dbReference type="InterPro" id="IPR006311">
    <property type="entry name" value="TAT_signal"/>
</dbReference>
<dbReference type="Proteomes" id="UP000320876">
    <property type="component" value="Unassembled WGS sequence"/>
</dbReference>
<dbReference type="PANTHER" id="PTHR43649">
    <property type="entry name" value="ARABINOSE-BINDING PROTEIN-RELATED"/>
    <property type="match status" value="1"/>
</dbReference>
<keyword evidence="5" id="KW-0449">Lipoprotein</keyword>
<keyword evidence="3" id="KW-0472">Membrane</keyword>
<evidence type="ECO:0000313" key="8">
    <source>
        <dbReference type="Proteomes" id="UP000320876"/>
    </source>
</evidence>
<keyword evidence="4" id="KW-0564">Palmitate</keyword>
<evidence type="ECO:0000256" key="5">
    <source>
        <dbReference type="ARBA" id="ARBA00023288"/>
    </source>
</evidence>
<dbReference type="InterPro" id="IPR050490">
    <property type="entry name" value="Bact_solute-bd_prot1"/>
</dbReference>
<dbReference type="InterPro" id="IPR006059">
    <property type="entry name" value="SBP"/>
</dbReference>
<dbReference type="Pfam" id="PF01547">
    <property type="entry name" value="SBP_bac_1"/>
    <property type="match status" value="1"/>
</dbReference>
<keyword evidence="8" id="KW-1185">Reference proteome</keyword>
<evidence type="ECO:0000256" key="3">
    <source>
        <dbReference type="ARBA" id="ARBA00023136"/>
    </source>
</evidence>
<feature type="chain" id="PRO_5039719892" evidence="6">
    <location>
        <begin position="24"/>
        <end position="433"/>
    </location>
</feature>
<evidence type="ECO:0000256" key="1">
    <source>
        <dbReference type="ARBA" id="ARBA00022475"/>
    </source>
</evidence>